<dbReference type="FunCoup" id="A0A6P8Y8U3">
    <property type="interactions" value="1821"/>
</dbReference>
<dbReference type="PANTHER" id="PTHR23354">
    <property type="entry name" value="NUCLEOLAR PROTEIN 7/ESTROGEN RECEPTOR COACTIVATOR-RELATED"/>
    <property type="match status" value="1"/>
</dbReference>
<gene>
    <name evidence="9" type="primary">LOC117640294</name>
</gene>
<feature type="compositionally biased region" description="Polar residues" evidence="5">
    <location>
        <begin position="416"/>
        <end position="438"/>
    </location>
</feature>
<dbReference type="SMART" id="SM00257">
    <property type="entry name" value="LysM"/>
    <property type="match status" value="1"/>
</dbReference>
<feature type="compositionally biased region" description="Acidic residues" evidence="5">
    <location>
        <begin position="381"/>
        <end position="393"/>
    </location>
</feature>
<evidence type="ECO:0000256" key="5">
    <source>
        <dbReference type="SAM" id="MobiDB-lite"/>
    </source>
</evidence>
<protein>
    <recommendedName>
        <fullName evidence="4">Oxidation resistance protein 1</fullName>
    </recommendedName>
</protein>
<feature type="region of interest" description="Disordered" evidence="5">
    <location>
        <begin position="933"/>
        <end position="959"/>
    </location>
</feature>
<feature type="region of interest" description="Disordered" evidence="5">
    <location>
        <begin position="323"/>
        <end position="464"/>
    </location>
</feature>
<dbReference type="GeneID" id="117640294"/>
<dbReference type="GO" id="GO:0005739">
    <property type="term" value="C:mitochondrion"/>
    <property type="evidence" value="ECO:0007669"/>
    <property type="project" value="UniProtKB-SubCell"/>
</dbReference>
<dbReference type="InParanoid" id="A0A6P8Y8U3"/>
<dbReference type="InterPro" id="IPR036779">
    <property type="entry name" value="LysM_dom_sf"/>
</dbReference>
<keyword evidence="3" id="KW-0496">Mitochondrion</keyword>
<keyword evidence="8" id="KW-1185">Reference proteome</keyword>
<dbReference type="AlphaFoldDB" id="A0A6P8Y8U3"/>
<feature type="region of interest" description="Disordered" evidence="5">
    <location>
        <begin position="789"/>
        <end position="808"/>
    </location>
</feature>
<dbReference type="PROSITE" id="PS51886">
    <property type="entry name" value="TLDC"/>
    <property type="match status" value="1"/>
</dbReference>
<feature type="region of interest" description="Disordered" evidence="5">
    <location>
        <begin position="178"/>
        <end position="242"/>
    </location>
</feature>
<organism evidence="9">
    <name type="scientific">Thrips palmi</name>
    <name type="common">Melon thrips</name>
    <dbReference type="NCBI Taxonomy" id="161013"/>
    <lineage>
        <taxon>Eukaryota</taxon>
        <taxon>Metazoa</taxon>
        <taxon>Ecdysozoa</taxon>
        <taxon>Arthropoda</taxon>
        <taxon>Hexapoda</taxon>
        <taxon>Insecta</taxon>
        <taxon>Pterygota</taxon>
        <taxon>Neoptera</taxon>
        <taxon>Paraneoptera</taxon>
        <taxon>Thysanoptera</taxon>
        <taxon>Terebrantia</taxon>
        <taxon>Thripoidea</taxon>
        <taxon>Thripidae</taxon>
        <taxon>Thrips</taxon>
    </lineage>
</organism>
<evidence type="ECO:0000313" key="9">
    <source>
        <dbReference type="RefSeq" id="XP_034232551.1"/>
    </source>
</evidence>
<feature type="compositionally biased region" description="Basic and acidic residues" evidence="5">
    <location>
        <begin position="795"/>
        <end position="808"/>
    </location>
</feature>
<sequence>MPVKWGRILHPHMPHMPHFPHLHFPHLHLHHHHHSPHSPLLSPTLSGRRASVAPEVTQPPTYLVPYQRSKSRSVDHGFSPPFDLDSLRHSVDNRMQSAEKLARADSDGASGSSRDPSDKKMGRHLQPLNTITYTVKASDTLTSVAARFDTTPSELAKMNRLATRLVFPGQVLFVPDKKGAKQAPGATLDTSLDGQDSEGAEDGDASSPKPSSGDAPEHQEGRISSGGPGRAERIGEHSIHAPTRSRDLERFLKITVRHITDGQGVVSGVLLVTPNAVMFDPNVSDQLVIEHGPESYGVIAPMEFVVNAAIYYDIAHMRVGNSDAPKGDATKPEIYHPKDSKSAKDAETHGVDDSSISPGKESLLVKDETFPELAPGRLSTEEDDGGENGDNESESSFPAGREGSAFPKAFERDLVTPTNLTVSQNTSRQTSVEENVSQDLLKDTSLEEKKDGERSVSMESSGDEAYTMIRKMEQRRMSSLDHHWAVPKQKGSQDSKDGDGEVDTKTKDDLCHVLAETAEGLDEQRGNGNLIKSSCHDSGIDIRDADQPPLPPIIPCTKKVFSDADIVMASKNDFVPPITVAPTNYLTELEQQSSDDAAISGSMLAAAPTSRKKTSSVSFSVDDEGKEGKENKEEDADKQESRKNKVLKRLSYPLAWMEGFTGDKDEKDSLPGLPSSADSQSQHSSVFSKVFSSSPINLVSDFGSGLFLMKTPSEESGGSGGTRGASPGPPQTPGLGPTDAPPAPPAPPSPEIREVLKEGIETGFSVVGNTATSIISSVSNVGRSSVGTFIGRQQTETKEPKERKPPAPKLDIRSMVDVDEMPDLFRSIDLHAHAPNFPLLDGLELIPQPARSCEDPPLYLRLRMGKPVNRKIPKSTPIMSYGKKKMRPEYWFGIPRNRVDDLYKFLHLWIPHLYGDLEEMDYKSRGYELVESDTELWDDEPGSESQGEGGRRGSDEGELGELTRESWEMVKAPYAKLYNIIKTQTMSADSEQCDELVSMSEELRRALYATNSASFDLEILVPDLVGVTEILTEDHRKELCRHLPARAEGYVWTLVFSTSQHGFSLNSMYRKMQRLESPILLVIQDTDNNVFGALTSCALKVSDHFYGTGESLLFRFQPQFQVYNWTGDNMYFIKGNNESLAIGAGDGRFGLWLDGDLYQGRSQSCSTYGNDPLSINEDFVVKTLECWAFI</sequence>
<feature type="compositionally biased region" description="Basic and acidic residues" evidence="5">
    <location>
        <begin position="440"/>
        <end position="456"/>
    </location>
</feature>
<comment type="subcellular location">
    <subcellularLocation>
        <location evidence="1">Mitochondrion</location>
    </subcellularLocation>
</comment>
<evidence type="ECO:0000256" key="3">
    <source>
        <dbReference type="ARBA" id="ARBA00023128"/>
    </source>
</evidence>
<feature type="compositionally biased region" description="Basic and acidic residues" evidence="5">
    <location>
        <begin position="325"/>
        <end position="352"/>
    </location>
</feature>
<feature type="domain" description="TLDc" evidence="7">
    <location>
        <begin position="1029"/>
        <end position="1190"/>
    </location>
</feature>
<dbReference type="Pfam" id="PF01476">
    <property type="entry name" value="LysM"/>
    <property type="match status" value="1"/>
</dbReference>
<dbReference type="KEGG" id="tpal:117640294"/>
<dbReference type="OrthoDB" id="26679at2759"/>
<feature type="region of interest" description="Disordered" evidence="5">
    <location>
        <begin position="29"/>
        <end position="126"/>
    </location>
</feature>
<dbReference type="GO" id="GO:0005634">
    <property type="term" value="C:nucleus"/>
    <property type="evidence" value="ECO:0007669"/>
    <property type="project" value="TreeGrafter"/>
</dbReference>
<evidence type="ECO:0000256" key="2">
    <source>
        <dbReference type="ARBA" id="ARBA00009540"/>
    </source>
</evidence>
<accession>A0A6P8Y8U3</accession>
<dbReference type="InterPro" id="IPR006571">
    <property type="entry name" value="TLDc_dom"/>
</dbReference>
<feature type="compositionally biased region" description="Pro residues" evidence="5">
    <location>
        <begin position="739"/>
        <end position="750"/>
    </location>
</feature>
<dbReference type="Pfam" id="PF07534">
    <property type="entry name" value="TLD"/>
    <property type="match status" value="1"/>
</dbReference>
<reference evidence="9" key="1">
    <citation type="submission" date="2025-08" db="UniProtKB">
        <authorList>
            <consortium name="RefSeq"/>
        </authorList>
    </citation>
    <scope>IDENTIFICATION</scope>
    <source>
        <tissue evidence="9">Total insect</tissue>
    </source>
</reference>
<evidence type="ECO:0000256" key="4">
    <source>
        <dbReference type="ARBA" id="ARBA00040604"/>
    </source>
</evidence>
<evidence type="ECO:0000313" key="8">
    <source>
        <dbReference type="Proteomes" id="UP000515158"/>
    </source>
</evidence>
<feature type="region of interest" description="Disordered" evidence="5">
    <location>
        <begin position="477"/>
        <end position="504"/>
    </location>
</feature>
<feature type="compositionally biased region" description="Acidic residues" evidence="5">
    <location>
        <begin position="195"/>
        <end position="204"/>
    </location>
</feature>
<dbReference type="PANTHER" id="PTHR23354:SF62">
    <property type="entry name" value="MUSTARD, ISOFORM V"/>
    <property type="match status" value="1"/>
</dbReference>
<dbReference type="RefSeq" id="XP_034232551.1">
    <property type="nucleotide sequence ID" value="XM_034376660.1"/>
</dbReference>
<dbReference type="CDD" id="cd00118">
    <property type="entry name" value="LysM"/>
    <property type="match status" value="1"/>
</dbReference>
<evidence type="ECO:0000259" key="7">
    <source>
        <dbReference type="PROSITE" id="PS51886"/>
    </source>
</evidence>
<dbReference type="GO" id="GO:0006979">
    <property type="term" value="P:response to oxidative stress"/>
    <property type="evidence" value="ECO:0007669"/>
    <property type="project" value="TreeGrafter"/>
</dbReference>
<feature type="domain" description="LysM" evidence="6">
    <location>
        <begin position="131"/>
        <end position="174"/>
    </location>
</feature>
<feature type="compositionally biased region" description="Acidic residues" evidence="5">
    <location>
        <begin position="933"/>
        <end position="942"/>
    </location>
</feature>
<proteinExistence type="inferred from homology"/>
<feature type="compositionally biased region" description="Basic and acidic residues" evidence="5">
    <location>
        <begin position="491"/>
        <end position="504"/>
    </location>
</feature>
<dbReference type="Gene3D" id="3.10.350.10">
    <property type="entry name" value="LysM domain"/>
    <property type="match status" value="1"/>
</dbReference>
<dbReference type="SMART" id="SM00584">
    <property type="entry name" value="TLDc"/>
    <property type="match status" value="1"/>
</dbReference>
<feature type="region of interest" description="Disordered" evidence="5">
    <location>
        <begin position="709"/>
        <end position="751"/>
    </location>
</feature>
<comment type="similarity">
    <text evidence="2">Belongs to the OXR1 family.</text>
</comment>
<dbReference type="CTD" id="45467"/>
<feature type="compositionally biased region" description="Basic and acidic residues" evidence="5">
    <location>
        <begin position="230"/>
        <end position="242"/>
    </location>
</feature>
<evidence type="ECO:0000256" key="1">
    <source>
        <dbReference type="ARBA" id="ARBA00004173"/>
    </source>
</evidence>
<dbReference type="PROSITE" id="PS51782">
    <property type="entry name" value="LYSM"/>
    <property type="match status" value="1"/>
</dbReference>
<dbReference type="SUPFAM" id="SSF54106">
    <property type="entry name" value="LysM domain"/>
    <property type="match status" value="1"/>
</dbReference>
<feature type="compositionally biased region" description="Basic and acidic residues" evidence="5">
    <location>
        <begin position="949"/>
        <end position="959"/>
    </location>
</feature>
<name>A0A6P8Y8U3_THRPL</name>
<feature type="region of interest" description="Disordered" evidence="5">
    <location>
        <begin position="605"/>
        <end position="644"/>
    </location>
</feature>
<evidence type="ECO:0000259" key="6">
    <source>
        <dbReference type="PROSITE" id="PS51782"/>
    </source>
</evidence>
<dbReference type="Proteomes" id="UP000515158">
    <property type="component" value="Unplaced"/>
</dbReference>
<dbReference type="InterPro" id="IPR018392">
    <property type="entry name" value="LysM"/>
</dbReference>